<proteinExistence type="predicted"/>
<sequence>MLFTSNFWAACAHTSHLCESEVIISPTHKPNAGGWRDSVYTPSAAPPYACHFTFITDFQFRKSARRTCLPADLQAPFTYVCIELAASLVRRLHVFGVYYCTMRNL</sequence>
<evidence type="ECO:0000313" key="1">
    <source>
        <dbReference type="EMBL" id="GBP16109.1"/>
    </source>
</evidence>
<name>A0A4C1TQ68_EUMVA</name>
<keyword evidence="2" id="KW-1185">Reference proteome</keyword>
<gene>
    <name evidence="1" type="ORF">EVAR_94445_1</name>
</gene>
<protein>
    <submittedName>
        <fullName evidence="1">Uncharacterized protein</fullName>
    </submittedName>
</protein>
<reference evidence="1 2" key="1">
    <citation type="journal article" date="2019" name="Commun. Biol.">
        <title>The bagworm genome reveals a unique fibroin gene that provides high tensile strength.</title>
        <authorList>
            <person name="Kono N."/>
            <person name="Nakamura H."/>
            <person name="Ohtoshi R."/>
            <person name="Tomita M."/>
            <person name="Numata K."/>
            <person name="Arakawa K."/>
        </authorList>
    </citation>
    <scope>NUCLEOTIDE SEQUENCE [LARGE SCALE GENOMIC DNA]</scope>
</reference>
<organism evidence="1 2">
    <name type="scientific">Eumeta variegata</name>
    <name type="common">Bagworm moth</name>
    <name type="synonym">Eumeta japonica</name>
    <dbReference type="NCBI Taxonomy" id="151549"/>
    <lineage>
        <taxon>Eukaryota</taxon>
        <taxon>Metazoa</taxon>
        <taxon>Ecdysozoa</taxon>
        <taxon>Arthropoda</taxon>
        <taxon>Hexapoda</taxon>
        <taxon>Insecta</taxon>
        <taxon>Pterygota</taxon>
        <taxon>Neoptera</taxon>
        <taxon>Endopterygota</taxon>
        <taxon>Lepidoptera</taxon>
        <taxon>Glossata</taxon>
        <taxon>Ditrysia</taxon>
        <taxon>Tineoidea</taxon>
        <taxon>Psychidae</taxon>
        <taxon>Oiketicinae</taxon>
        <taxon>Eumeta</taxon>
    </lineage>
</organism>
<dbReference type="Proteomes" id="UP000299102">
    <property type="component" value="Unassembled WGS sequence"/>
</dbReference>
<accession>A0A4C1TQ68</accession>
<dbReference type="EMBL" id="BGZK01000076">
    <property type="protein sequence ID" value="GBP16109.1"/>
    <property type="molecule type" value="Genomic_DNA"/>
</dbReference>
<evidence type="ECO:0000313" key="2">
    <source>
        <dbReference type="Proteomes" id="UP000299102"/>
    </source>
</evidence>
<comment type="caution">
    <text evidence="1">The sequence shown here is derived from an EMBL/GenBank/DDBJ whole genome shotgun (WGS) entry which is preliminary data.</text>
</comment>
<dbReference type="AlphaFoldDB" id="A0A4C1TQ68"/>